<dbReference type="Proteomes" id="UP000510869">
    <property type="component" value="Chromosome"/>
</dbReference>
<gene>
    <name evidence="2" type="ORF">HYG81_14395</name>
</gene>
<dbReference type="KEGG" id="nay:HYG81_14395"/>
<protein>
    <submittedName>
        <fullName evidence="2">Uncharacterized protein</fullName>
    </submittedName>
</protein>
<feature type="region of interest" description="Disordered" evidence="1">
    <location>
        <begin position="1"/>
        <end position="46"/>
    </location>
</feature>
<evidence type="ECO:0000313" key="2">
    <source>
        <dbReference type="EMBL" id="QLK25272.1"/>
    </source>
</evidence>
<dbReference type="AlphaFoldDB" id="A0A7D6CMT9"/>
<name>A0A7D6CMT9_9EURY</name>
<dbReference type="RefSeq" id="WP_180840462.1">
    <property type="nucleotide sequence ID" value="NZ_CP059154.1"/>
</dbReference>
<evidence type="ECO:0000256" key="1">
    <source>
        <dbReference type="SAM" id="MobiDB-lite"/>
    </source>
</evidence>
<proteinExistence type="predicted"/>
<keyword evidence="3" id="KW-1185">Reference proteome</keyword>
<dbReference type="GeneID" id="56144418"/>
<evidence type="ECO:0000313" key="3">
    <source>
        <dbReference type="Proteomes" id="UP000510869"/>
    </source>
</evidence>
<accession>A0A7D6CMT9</accession>
<feature type="compositionally biased region" description="Basic and acidic residues" evidence="1">
    <location>
        <begin position="34"/>
        <end position="46"/>
    </location>
</feature>
<reference evidence="2 3" key="1">
    <citation type="submission" date="2020-07" db="EMBL/GenBank/DDBJ databases">
        <title>Natrinema (YPL30) sp. nov. and Haloterrigena xxxxxx (YPL8) sp. nov., isolated from a salt mine.</title>
        <authorList>
            <person name="Cui H."/>
        </authorList>
    </citation>
    <scope>NUCLEOTIDE SEQUENCE [LARGE SCALE GENOMIC DNA]</scope>
    <source>
        <strain evidence="2 3">YPL13</strain>
    </source>
</reference>
<dbReference type="EMBL" id="CP059154">
    <property type="protein sequence ID" value="QLK25272.1"/>
    <property type="molecule type" value="Genomic_DNA"/>
</dbReference>
<organism evidence="2 3">
    <name type="scientific">Natrinema zhouii</name>
    <dbReference type="NCBI Taxonomy" id="1710539"/>
    <lineage>
        <taxon>Archaea</taxon>
        <taxon>Methanobacteriati</taxon>
        <taxon>Methanobacteriota</taxon>
        <taxon>Stenosarchaea group</taxon>
        <taxon>Halobacteria</taxon>
        <taxon>Halobacteriales</taxon>
        <taxon>Natrialbaceae</taxon>
        <taxon>Natrinema</taxon>
    </lineage>
</organism>
<sequence length="46" mass="5027">MTARRGFRTERTTGTVEPIRDPVRTPSSISDGTDADRSVEHAANDP</sequence>